<protein>
    <submittedName>
        <fullName evidence="3">TolA-binding protein</fullName>
    </submittedName>
</protein>
<keyword evidence="2" id="KW-0732">Signal</keyword>
<evidence type="ECO:0000313" key="4">
    <source>
        <dbReference type="Proteomes" id="UP000184444"/>
    </source>
</evidence>
<dbReference type="STRING" id="53463.SAMN05444389_107132"/>
<keyword evidence="4" id="KW-1185">Reference proteome</keyword>
<dbReference type="EMBL" id="FRCK01000007">
    <property type="protein sequence ID" value="SHM34355.1"/>
    <property type="molecule type" value="Genomic_DNA"/>
</dbReference>
<dbReference type="Proteomes" id="UP000184444">
    <property type="component" value="Unassembled WGS sequence"/>
</dbReference>
<dbReference type="AlphaFoldDB" id="A0A1M7I0V8"/>
<evidence type="ECO:0000256" key="2">
    <source>
        <dbReference type="SAM" id="SignalP"/>
    </source>
</evidence>
<name>A0A1M7I0V8_9RHOB</name>
<accession>A0A1M7I0V8</accession>
<dbReference type="RefSeq" id="WP_234952058.1">
    <property type="nucleotide sequence ID" value="NZ_FRCK01000007.1"/>
</dbReference>
<feature type="coiled-coil region" evidence="1">
    <location>
        <begin position="39"/>
        <end position="100"/>
    </location>
</feature>
<feature type="chain" id="PRO_5013359921" evidence="2">
    <location>
        <begin position="25"/>
        <end position="301"/>
    </location>
</feature>
<dbReference type="InterPro" id="IPR011990">
    <property type="entry name" value="TPR-like_helical_dom_sf"/>
</dbReference>
<dbReference type="Gene3D" id="1.25.40.10">
    <property type="entry name" value="Tetratricopeptide repeat domain"/>
    <property type="match status" value="1"/>
</dbReference>
<feature type="signal peptide" evidence="2">
    <location>
        <begin position="1"/>
        <end position="24"/>
    </location>
</feature>
<evidence type="ECO:0000256" key="1">
    <source>
        <dbReference type="SAM" id="Coils"/>
    </source>
</evidence>
<reference evidence="4" key="1">
    <citation type="submission" date="2016-11" db="EMBL/GenBank/DDBJ databases">
        <authorList>
            <person name="Varghese N."/>
            <person name="Submissions S."/>
        </authorList>
    </citation>
    <scope>NUCLEOTIDE SEQUENCE [LARGE SCALE GENOMIC DNA]</scope>
    <source>
        <strain evidence="4">DSM 6637</strain>
    </source>
</reference>
<sequence>MLRGLIFGAAVALAGAGAALAQQAAPEAPAAGEGAARTLADLRADLRAVGADLRALRAELSASGAEGFRAAGGESAIDRMNAMEREITRLTGETERLRHRIDRIVRDGSNRIGDIEFRLCEMEEGCDLGALTTTQLGDLDGGGAALMGSAFDAAPTAAPAGAGVSGALTAQEQAELDRARAALDAGDFPRAAELFGGFASTHAGSPAATEALYLQGAALDSAGDAKGATAAWLQAFAAVPTGPRAADALLGLSRVSAAGRPATEGCVYLDELIARFPGTPQADEAARRSASAGCAAAAGQP</sequence>
<gene>
    <name evidence="3" type="ORF">SAMN05444389_107132</name>
</gene>
<keyword evidence="1" id="KW-0175">Coiled coil</keyword>
<organism evidence="3 4">
    <name type="scientific">Paracoccus solventivorans</name>
    <dbReference type="NCBI Taxonomy" id="53463"/>
    <lineage>
        <taxon>Bacteria</taxon>
        <taxon>Pseudomonadati</taxon>
        <taxon>Pseudomonadota</taxon>
        <taxon>Alphaproteobacteria</taxon>
        <taxon>Rhodobacterales</taxon>
        <taxon>Paracoccaceae</taxon>
        <taxon>Paracoccus</taxon>
    </lineage>
</organism>
<proteinExistence type="predicted"/>
<evidence type="ECO:0000313" key="3">
    <source>
        <dbReference type="EMBL" id="SHM34355.1"/>
    </source>
</evidence>